<evidence type="ECO:0000259" key="6">
    <source>
        <dbReference type="Pfam" id="PF07980"/>
    </source>
</evidence>
<dbReference type="Pfam" id="PF07980">
    <property type="entry name" value="SusD_RagB"/>
    <property type="match status" value="1"/>
</dbReference>
<protein>
    <submittedName>
        <fullName evidence="8">Starch-binding associating with outer membrane</fullName>
    </submittedName>
</protein>
<keyword evidence="9" id="KW-1185">Reference proteome</keyword>
<gene>
    <name evidence="8" type="ORF">SAMN05421823_104215</name>
</gene>
<evidence type="ECO:0000256" key="5">
    <source>
        <dbReference type="ARBA" id="ARBA00023237"/>
    </source>
</evidence>
<dbReference type="InterPro" id="IPR012944">
    <property type="entry name" value="SusD_RagB_dom"/>
</dbReference>
<keyword evidence="4" id="KW-0472">Membrane</keyword>
<dbReference type="InterPro" id="IPR033985">
    <property type="entry name" value="SusD-like_N"/>
</dbReference>
<evidence type="ECO:0000256" key="4">
    <source>
        <dbReference type="ARBA" id="ARBA00023136"/>
    </source>
</evidence>
<keyword evidence="3" id="KW-0732">Signal</keyword>
<reference evidence="8 9" key="1">
    <citation type="submission" date="2016-10" db="EMBL/GenBank/DDBJ databases">
        <authorList>
            <person name="de Groot N.N."/>
        </authorList>
    </citation>
    <scope>NUCLEOTIDE SEQUENCE [LARGE SCALE GENOMIC DNA]</scope>
    <source>
        <strain evidence="8 9">DSM 25186</strain>
    </source>
</reference>
<name>A0A1G9GUU2_9BACT</name>
<dbReference type="EMBL" id="FNFO01000004">
    <property type="protein sequence ID" value="SDL04043.1"/>
    <property type="molecule type" value="Genomic_DNA"/>
</dbReference>
<dbReference type="InterPro" id="IPR011990">
    <property type="entry name" value="TPR-like_helical_dom_sf"/>
</dbReference>
<feature type="domain" description="RagB/SusD" evidence="6">
    <location>
        <begin position="380"/>
        <end position="540"/>
    </location>
</feature>
<dbReference type="STRING" id="1075417.SAMN05421823_104215"/>
<evidence type="ECO:0000256" key="2">
    <source>
        <dbReference type="ARBA" id="ARBA00006275"/>
    </source>
</evidence>
<dbReference type="Pfam" id="PF14322">
    <property type="entry name" value="SusD-like_3"/>
    <property type="match status" value="1"/>
</dbReference>
<dbReference type="SUPFAM" id="SSF48452">
    <property type="entry name" value="TPR-like"/>
    <property type="match status" value="1"/>
</dbReference>
<dbReference type="GO" id="GO:0009279">
    <property type="term" value="C:cell outer membrane"/>
    <property type="evidence" value="ECO:0007669"/>
    <property type="project" value="UniProtKB-SubCell"/>
</dbReference>
<evidence type="ECO:0000259" key="7">
    <source>
        <dbReference type="Pfam" id="PF14322"/>
    </source>
</evidence>
<dbReference type="PROSITE" id="PS51257">
    <property type="entry name" value="PROKAR_LIPOPROTEIN"/>
    <property type="match status" value="1"/>
</dbReference>
<evidence type="ECO:0000256" key="3">
    <source>
        <dbReference type="ARBA" id="ARBA00022729"/>
    </source>
</evidence>
<organism evidence="8 9">
    <name type="scientific">Catalinimonas alkaloidigena</name>
    <dbReference type="NCBI Taxonomy" id="1075417"/>
    <lineage>
        <taxon>Bacteria</taxon>
        <taxon>Pseudomonadati</taxon>
        <taxon>Bacteroidota</taxon>
        <taxon>Cytophagia</taxon>
        <taxon>Cytophagales</taxon>
        <taxon>Catalimonadaceae</taxon>
        <taxon>Catalinimonas</taxon>
    </lineage>
</organism>
<evidence type="ECO:0000313" key="9">
    <source>
        <dbReference type="Proteomes" id="UP000198510"/>
    </source>
</evidence>
<evidence type="ECO:0000313" key="8">
    <source>
        <dbReference type="EMBL" id="SDL04043.1"/>
    </source>
</evidence>
<sequence length="542" mass="60969">MKKILYIPGLACLLAISSCSDYLEEENISSATAENFYVTQTGYEALINSTYSTLRDLYAPTPYIFCAGTDLFFGAHQDAPLALTSYQSLTPGTPQVNDFFQTLYQSIQVCNTALHYAELTEEFQYLDSRRGEARFLRAYYYFLLVQSFGDVSLVTDMVDEPITHFERTPAAEVYQFIIDELSQAVNEVPATQSDYGRVTKAAVEHMLAKVYLTRGYEAYGQASDFDNAAAHADAAIGGQGLTVSFDKVFGYRNEVNDDVLFAVQYDQASLLNGGAHNWDTPWGPLIQGTGEGVAKKNLLHPTEYLFTIFGEYDSRFEGTFLNVRTYPYVGYYLNPKKSEVRNYYPRTAAQIADTAAWRAADLENRKDADIVPISSYWWEGNNQDAYPSLSKFDRIQNSDTRFTHDIYIARLGETYLIAAEAYLKSGNASLAADRINEVRRRAAMPGHEGDMMISAADVTLDFILDERARELAGEGHRWFDLKRTGTLMSRTKMYNPEIKSIYESGADPFQGNNGEYKILRPIPLNAISLDSEEYPQNPAYAN</sequence>
<accession>A0A1G9GUU2</accession>
<comment type="subcellular location">
    <subcellularLocation>
        <location evidence="1">Cell outer membrane</location>
    </subcellularLocation>
</comment>
<proteinExistence type="inferred from homology"/>
<dbReference type="AlphaFoldDB" id="A0A1G9GUU2"/>
<dbReference type="Gene3D" id="1.25.40.390">
    <property type="match status" value="1"/>
</dbReference>
<dbReference type="Proteomes" id="UP000198510">
    <property type="component" value="Unassembled WGS sequence"/>
</dbReference>
<dbReference type="RefSeq" id="WP_176956011.1">
    <property type="nucleotide sequence ID" value="NZ_FNFO01000004.1"/>
</dbReference>
<evidence type="ECO:0000256" key="1">
    <source>
        <dbReference type="ARBA" id="ARBA00004442"/>
    </source>
</evidence>
<comment type="similarity">
    <text evidence="2">Belongs to the SusD family.</text>
</comment>
<keyword evidence="5" id="KW-0998">Cell outer membrane</keyword>
<feature type="domain" description="SusD-like N-terminal" evidence="7">
    <location>
        <begin position="21"/>
        <end position="212"/>
    </location>
</feature>